<dbReference type="Proteomes" id="UP000483286">
    <property type="component" value="Unassembled WGS sequence"/>
</dbReference>
<evidence type="ECO:0000313" key="3">
    <source>
        <dbReference type="Proteomes" id="UP000483286"/>
    </source>
</evidence>
<comment type="caution">
    <text evidence="2">The sequence shown here is derived from an EMBL/GenBank/DDBJ whole genome shotgun (WGS) entry which is preliminary data.</text>
</comment>
<accession>A0A7C9HPD9</accession>
<reference evidence="2 3" key="1">
    <citation type="submission" date="2019-12" db="EMBL/GenBank/DDBJ databases">
        <title>Deinococcus sp. HMF7620 Genome sequencing and assembly.</title>
        <authorList>
            <person name="Kang H."/>
            <person name="Kim H."/>
            <person name="Joh K."/>
        </authorList>
    </citation>
    <scope>NUCLEOTIDE SEQUENCE [LARGE SCALE GENOMIC DNA]</scope>
    <source>
        <strain evidence="2 3">HMF7620</strain>
    </source>
</reference>
<proteinExistence type="predicted"/>
<dbReference type="Pfam" id="PF16241">
    <property type="entry name" value="DUF4900"/>
    <property type="match status" value="1"/>
</dbReference>
<feature type="transmembrane region" description="Helical" evidence="1">
    <location>
        <begin position="12"/>
        <end position="31"/>
    </location>
</feature>
<keyword evidence="1" id="KW-1133">Transmembrane helix</keyword>
<sequence>MPPNDRTQGATLIVSLLLVMLMLAVIMSVTAQVTLSTRRSSADQDAILRAQYAAESGAARVQARLRAASDLLAQAKFAQGTTIPEVEAQVAAICGLTSLPSPLALDATVCGLSARPQGLKESGATNARVSVLLSTVSAAAFATVGLPGATDADRTRFWSDLFSGVEGVDVGGSQDGATFSARYGLKPLAVVKSSVNGYRLIFTVPDVTVTGQAGGATRQVKVRAAQDELSLLIERPSLAPNALFTNHHYLSGVSEGKGEGIYFTSRTLFSGPVHTNQHLNIVGKPWFGGAVSSAGCPAGQITTGPNGPQCAVASVPGAVLNGSFVAASAMPNPQAPSVCESGNTNCAAPTFDQGVNWSASYLQLPENGNDQQAAAQLGGVAIPGDVSELQLYQAPLTPGGQNVQRLTYTVPGATGPVTVQLAIDSNKNMLMWDGTAWVGAARQADGSFAPGVSSAFNGVLYVGGKVANLNAGPNSSNGGAAVASFSGLTLAAAGDINITSSLRYADPPCAGQHVRNGDGSVTSAACTNLNTRNILGIYSAQGNVNLMKDQLGNDPAIHAVLMAGTGAVQVDKYDQGTSQGTVNLIGGIIENYYGAFGTFDGDTAKTGYGRNFVFDPRTLQGYEPPFFPTARTWKLTLTEKAGTQPLTAPLRLRGDTVSAGGEQ</sequence>
<keyword evidence="3" id="KW-1185">Reference proteome</keyword>
<evidence type="ECO:0000313" key="2">
    <source>
        <dbReference type="EMBL" id="MVN85392.1"/>
    </source>
</evidence>
<gene>
    <name evidence="2" type="ORF">GO986_01245</name>
</gene>
<keyword evidence="1" id="KW-0812">Transmembrane</keyword>
<dbReference type="InterPro" id="IPR032601">
    <property type="entry name" value="DUF4900"/>
</dbReference>
<name>A0A7C9HPD9_9DEIO</name>
<keyword evidence="1" id="KW-0472">Membrane</keyword>
<dbReference type="AlphaFoldDB" id="A0A7C9HPD9"/>
<protein>
    <submittedName>
        <fullName evidence="2">DUF4900 domain-containing protein</fullName>
    </submittedName>
</protein>
<dbReference type="RefSeq" id="WP_157457395.1">
    <property type="nucleotide sequence ID" value="NZ_WQLB01000001.1"/>
</dbReference>
<evidence type="ECO:0000256" key="1">
    <source>
        <dbReference type="SAM" id="Phobius"/>
    </source>
</evidence>
<dbReference type="EMBL" id="WQLB01000001">
    <property type="protein sequence ID" value="MVN85392.1"/>
    <property type="molecule type" value="Genomic_DNA"/>
</dbReference>
<organism evidence="2 3">
    <name type="scientific">Deinococcus arboris</name>
    <dbReference type="NCBI Taxonomy" id="2682977"/>
    <lineage>
        <taxon>Bacteria</taxon>
        <taxon>Thermotogati</taxon>
        <taxon>Deinococcota</taxon>
        <taxon>Deinococci</taxon>
        <taxon>Deinococcales</taxon>
        <taxon>Deinococcaceae</taxon>
        <taxon>Deinococcus</taxon>
    </lineage>
</organism>